<evidence type="ECO:0000256" key="1">
    <source>
        <dbReference type="SAM" id="SignalP"/>
    </source>
</evidence>
<keyword evidence="3" id="KW-1185">Reference proteome</keyword>
<accession>A0AAD7XMB7</accession>
<sequence length="173" mass="18704">MKKRVVLLIILAAARRAAGCRVCERLRVPRAPLPLSSRRLPRDVVPRAAAGSDEVQLAECAAGFLLLVLVDAGRRPPDPSEEELANFGGGTAPLESLALTLLRGYKRAISPNLPKNCRFLPTCSEYAALAVKEFGILRGSVLATWRVARCNPLGGTGYDPPVWPPPPFDLGRR</sequence>
<dbReference type="PANTHER" id="PTHR33383:SF1">
    <property type="entry name" value="MEMBRANE PROTEIN INSERTION EFFICIENCY FACTOR-RELATED"/>
    <property type="match status" value="1"/>
</dbReference>
<evidence type="ECO:0000313" key="3">
    <source>
        <dbReference type="Proteomes" id="UP001230188"/>
    </source>
</evidence>
<dbReference type="InterPro" id="IPR002696">
    <property type="entry name" value="Membr_insert_effic_factor_YidD"/>
</dbReference>
<keyword evidence="1" id="KW-0732">Signal</keyword>
<feature type="signal peptide" evidence="1">
    <location>
        <begin position="1"/>
        <end position="19"/>
    </location>
</feature>
<organism evidence="2 3">
    <name type="scientific">Chrysophaeum taylorii</name>
    <dbReference type="NCBI Taxonomy" id="2483200"/>
    <lineage>
        <taxon>Eukaryota</taxon>
        <taxon>Sar</taxon>
        <taxon>Stramenopiles</taxon>
        <taxon>Ochrophyta</taxon>
        <taxon>Pelagophyceae</taxon>
        <taxon>Pelagomonadales</taxon>
        <taxon>Pelagomonadaceae</taxon>
        <taxon>Chrysophaeum</taxon>
    </lineage>
</organism>
<dbReference type="EMBL" id="JAQMWT010000443">
    <property type="protein sequence ID" value="KAJ8601245.1"/>
    <property type="molecule type" value="Genomic_DNA"/>
</dbReference>
<protein>
    <recommendedName>
        <fullName evidence="4">Membrane protein insertion efficiency factor</fullName>
    </recommendedName>
</protein>
<proteinExistence type="inferred from homology"/>
<name>A0AAD7XMB7_9STRA</name>
<dbReference type="SMART" id="SM01234">
    <property type="entry name" value="Haemolytic"/>
    <property type="match status" value="1"/>
</dbReference>
<reference evidence="2" key="1">
    <citation type="submission" date="2023-01" db="EMBL/GenBank/DDBJ databases">
        <title>Metagenome sequencing of chrysophaentin producing Chrysophaeum taylorii.</title>
        <authorList>
            <person name="Davison J."/>
            <person name="Bewley C."/>
        </authorList>
    </citation>
    <scope>NUCLEOTIDE SEQUENCE</scope>
    <source>
        <strain evidence="2">NIES-1699</strain>
    </source>
</reference>
<gene>
    <name evidence="2" type="ORF">CTAYLR_003252</name>
</gene>
<evidence type="ECO:0008006" key="4">
    <source>
        <dbReference type="Google" id="ProtNLM"/>
    </source>
</evidence>
<dbReference type="PANTHER" id="PTHR33383">
    <property type="entry name" value="MEMBRANE PROTEIN INSERTION EFFICIENCY FACTOR-RELATED"/>
    <property type="match status" value="1"/>
</dbReference>
<dbReference type="Proteomes" id="UP001230188">
    <property type="component" value="Unassembled WGS sequence"/>
</dbReference>
<feature type="chain" id="PRO_5041997466" description="Membrane protein insertion efficiency factor" evidence="1">
    <location>
        <begin position="20"/>
        <end position="173"/>
    </location>
</feature>
<evidence type="ECO:0000313" key="2">
    <source>
        <dbReference type="EMBL" id="KAJ8601245.1"/>
    </source>
</evidence>
<comment type="caution">
    <text evidence="2">The sequence shown here is derived from an EMBL/GenBank/DDBJ whole genome shotgun (WGS) entry which is preliminary data.</text>
</comment>
<dbReference type="HAMAP" id="MF_00386">
    <property type="entry name" value="UPF0161_YidD"/>
    <property type="match status" value="1"/>
</dbReference>
<dbReference type="Pfam" id="PF01809">
    <property type="entry name" value="YidD"/>
    <property type="match status" value="1"/>
</dbReference>
<dbReference type="AlphaFoldDB" id="A0AAD7XMB7"/>
<dbReference type="NCBIfam" id="TIGR00278">
    <property type="entry name" value="membrane protein insertion efficiency factor YidD"/>
    <property type="match status" value="1"/>
</dbReference>